<protein>
    <submittedName>
        <fullName evidence="1">Uncharacterized protein</fullName>
    </submittedName>
</protein>
<dbReference type="Proteomes" id="UP000306319">
    <property type="component" value="Unassembled WGS sequence"/>
</dbReference>
<sequence>MKAVIFSILTILFVCLSSCEGRTGYLNEGQENTLSMLTGKEWVEVYADYGLGNEQTIEDKTSIYYFDLKGKGWFAVGSLKDENVKEDIRYFQWTFTTENFAVIQTAGNAMDGYWLIKKLTPTELWMQWSAKDPVLIPNQTTTFYKYKARTTSK</sequence>
<comment type="caution">
    <text evidence="1">The sequence shown here is derived from an EMBL/GenBank/DDBJ whole genome shotgun (WGS) entry which is preliminary data.</text>
</comment>
<proteinExistence type="predicted"/>
<accession>A0AC61RJI6</accession>
<keyword evidence="2" id="KW-1185">Reference proteome</keyword>
<evidence type="ECO:0000313" key="2">
    <source>
        <dbReference type="Proteomes" id="UP000306319"/>
    </source>
</evidence>
<reference evidence="1" key="1">
    <citation type="submission" date="2019-04" db="EMBL/GenBank/DDBJ databases">
        <title>Microbes associate with the intestines of laboratory mice.</title>
        <authorList>
            <person name="Navarre W."/>
            <person name="Wong E."/>
            <person name="Huang K."/>
            <person name="Tropini C."/>
            <person name="Ng K."/>
            <person name="Yu B."/>
        </authorList>
    </citation>
    <scope>NUCLEOTIDE SEQUENCE</scope>
    <source>
        <strain evidence="1">NM04_E33</strain>
    </source>
</reference>
<evidence type="ECO:0000313" key="1">
    <source>
        <dbReference type="EMBL" id="TGY80059.1"/>
    </source>
</evidence>
<organism evidence="1 2">
    <name type="scientific">Lepagella muris</name>
    <dbReference type="NCBI Taxonomy" id="3032870"/>
    <lineage>
        <taxon>Bacteria</taxon>
        <taxon>Pseudomonadati</taxon>
        <taxon>Bacteroidota</taxon>
        <taxon>Bacteroidia</taxon>
        <taxon>Bacteroidales</taxon>
        <taxon>Muribaculaceae</taxon>
        <taxon>Lepagella</taxon>
    </lineage>
</organism>
<dbReference type="EMBL" id="SRYB01000004">
    <property type="protein sequence ID" value="TGY80059.1"/>
    <property type="molecule type" value="Genomic_DNA"/>
</dbReference>
<name>A0AC61RJI6_9BACT</name>
<gene>
    <name evidence="1" type="ORF">E5331_04545</name>
</gene>